<organism evidence="1 2">
    <name type="scientific">Vigna unguiculata</name>
    <name type="common">Cowpea</name>
    <dbReference type="NCBI Taxonomy" id="3917"/>
    <lineage>
        <taxon>Eukaryota</taxon>
        <taxon>Viridiplantae</taxon>
        <taxon>Streptophyta</taxon>
        <taxon>Embryophyta</taxon>
        <taxon>Tracheophyta</taxon>
        <taxon>Spermatophyta</taxon>
        <taxon>Magnoliopsida</taxon>
        <taxon>eudicotyledons</taxon>
        <taxon>Gunneridae</taxon>
        <taxon>Pentapetalae</taxon>
        <taxon>rosids</taxon>
        <taxon>fabids</taxon>
        <taxon>Fabales</taxon>
        <taxon>Fabaceae</taxon>
        <taxon>Papilionoideae</taxon>
        <taxon>50 kb inversion clade</taxon>
        <taxon>NPAAA clade</taxon>
        <taxon>indigoferoid/millettioid clade</taxon>
        <taxon>Phaseoleae</taxon>
        <taxon>Vigna</taxon>
    </lineage>
</organism>
<keyword evidence="2" id="KW-1185">Reference proteome</keyword>
<accession>A0A4D6LTW7</accession>
<dbReference type="Proteomes" id="UP000501690">
    <property type="component" value="Linkage Group LG4"/>
</dbReference>
<gene>
    <name evidence="1" type="ORF">DEO72_LG4g2862</name>
</gene>
<name>A0A4D6LTW7_VIGUN</name>
<evidence type="ECO:0000313" key="1">
    <source>
        <dbReference type="EMBL" id="QCD91893.1"/>
    </source>
</evidence>
<proteinExistence type="predicted"/>
<protein>
    <submittedName>
        <fullName evidence="1">Uncharacterized protein</fullName>
    </submittedName>
</protein>
<reference evidence="1 2" key="1">
    <citation type="submission" date="2019-04" db="EMBL/GenBank/DDBJ databases">
        <title>An improved genome assembly and genetic linkage map for asparagus bean, Vigna unguiculata ssp. sesquipedialis.</title>
        <authorList>
            <person name="Xia Q."/>
            <person name="Zhang R."/>
            <person name="Dong Y."/>
        </authorList>
    </citation>
    <scope>NUCLEOTIDE SEQUENCE [LARGE SCALE GENOMIC DNA]</scope>
    <source>
        <tissue evidence="1">Leaf</tissue>
    </source>
</reference>
<dbReference type="EMBL" id="CP039348">
    <property type="protein sequence ID" value="QCD91893.1"/>
    <property type="molecule type" value="Genomic_DNA"/>
</dbReference>
<evidence type="ECO:0000313" key="2">
    <source>
        <dbReference type="Proteomes" id="UP000501690"/>
    </source>
</evidence>
<sequence length="53" mass="5914">MLCPRYALDAFRSVNQKVNVSPIVIKTGRVTTEQAGLTAAVYFFGSRLMDFMV</sequence>
<dbReference type="AlphaFoldDB" id="A0A4D6LTW7"/>